<gene>
    <name evidence="2" type="ORF">EEL30_01765</name>
</gene>
<evidence type="ECO:0000313" key="3">
    <source>
        <dbReference type="Proteomes" id="UP000319432"/>
    </source>
</evidence>
<protein>
    <submittedName>
        <fullName evidence="2">GAF domain-containing protein</fullName>
    </submittedName>
</protein>
<name>A0A502H8J4_BRELA</name>
<dbReference type="Gene3D" id="3.30.450.40">
    <property type="match status" value="1"/>
</dbReference>
<dbReference type="InterPro" id="IPR003018">
    <property type="entry name" value="GAF"/>
</dbReference>
<keyword evidence="3" id="KW-1185">Reference proteome</keyword>
<dbReference type="Pfam" id="PF13185">
    <property type="entry name" value="GAF_2"/>
    <property type="match status" value="1"/>
</dbReference>
<proteinExistence type="predicted"/>
<feature type="domain" description="GAF" evidence="1">
    <location>
        <begin position="32"/>
        <end position="106"/>
    </location>
</feature>
<dbReference type="AlphaFoldDB" id="A0A502H8J4"/>
<dbReference type="SUPFAM" id="SSF55781">
    <property type="entry name" value="GAF domain-like"/>
    <property type="match status" value="1"/>
</dbReference>
<dbReference type="InterPro" id="IPR029016">
    <property type="entry name" value="GAF-like_dom_sf"/>
</dbReference>
<organism evidence="2 3">
    <name type="scientific">Brevibacillus laterosporus</name>
    <name type="common">Bacillus laterosporus</name>
    <dbReference type="NCBI Taxonomy" id="1465"/>
    <lineage>
        <taxon>Bacteria</taxon>
        <taxon>Bacillati</taxon>
        <taxon>Bacillota</taxon>
        <taxon>Bacilli</taxon>
        <taxon>Bacillales</taxon>
        <taxon>Paenibacillaceae</taxon>
        <taxon>Brevibacillus</taxon>
    </lineage>
</organism>
<evidence type="ECO:0000259" key="1">
    <source>
        <dbReference type="Pfam" id="PF13185"/>
    </source>
</evidence>
<accession>A0A502H8J4</accession>
<evidence type="ECO:0000313" key="2">
    <source>
        <dbReference type="EMBL" id="QDX91216.1"/>
    </source>
</evidence>
<dbReference type="OrthoDB" id="2455594at2"/>
<reference evidence="2 3" key="1">
    <citation type="submission" date="2018-11" db="EMBL/GenBank/DDBJ databases">
        <title>Phylogenetic determinants of toxin gene distribution in genomes of Brevibacillus laterosporus.</title>
        <authorList>
            <person name="Glare T.R."/>
            <person name="Durrant A."/>
            <person name="Berry C."/>
            <person name="Palma L."/>
            <person name="Ormskirk M."/>
            <person name="Cox M.O."/>
        </authorList>
    </citation>
    <scope>NUCLEOTIDE SEQUENCE [LARGE SCALE GENOMIC DNA]</scope>
    <source>
        <strain evidence="2 3">1821L</strain>
    </source>
</reference>
<sequence>MRNENRRRLLTVTPFFYFTQKKILRLSLETAAGFAFKNGESYFSGDVTAAGDRFRRHPKAKKTYHSLICVPIKCDKIVIGVLSIDGEEPNSFVKDDQDYLEYFANSLFGLLQDEQMMDALCQREKGGEINGDSSQKEENTS</sequence>
<dbReference type="Proteomes" id="UP000319432">
    <property type="component" value="Chromosome"/>
</dbReference>
<dbReference type="EMBL" id="CP033464">
    <property type="protein sequence ID" value="QDX91216.1"/>
    <property type="molecule type" value="Genomic_DNA"/>
</dbReference>